<dbReference type="OrthoDB" id="7108654at2759"/>
<dbReference type="InterPro" id="IPR007325">
    <property type="entry name" value="KFase/CYL"/>
</dbReference>
<dbReference type="Proteomes" id="UP000717585">
    <property type="component" value="Unassembled WGS sequence"/>
</dbReference>
<name>A0A8J6B6G1_9EUKA</name>
<comment type="caution">
    <text evidence="2">The sequence shown here is derived from an EMBL/GenBank/DDBJ whole genome shotgun (WGS) entry which is preliminary data.</text>
</comment>
<evidence type="ECO:0000313" key="3">
    <source>
        <dbReference type="Proteomes" id="UP000717585"/>
    </source>
</evidence>
<gene>
    <name evidence="2" type="ORF">J8273_1681</name>
</gene>
<evidence type="ECO:0000313" key="2">
    <source>
        <dbReference type="EMBL" id="KAG9396663.1"/>
    </source>
</evidence>
<organism evidence="2 3">
    <name type="scientific">Carpediemonas membranifera</name>
    <dbReference type="NCBI Taxonomy" id="201153"/>
    <lineage>
        <taxon>Eukaryota</taxon>
        <taxon>Metamonada</taxon>
        <taxon>Carpediemonas-like organisms</taxon>
        <taxon>Carpediemonas</taxon>
    </lineage>
</organism>
<dbReference type="Gene3D" id="3.50.30.50">
    <property type="entry name" value="Putative cyclase"/>
    <property type="match status" value="1"/>
</dbReference>
<sequence length="224" mass="24106">MAELGAWIDLSHEYSQHTPPWPGDRLFRLLTPDVAAESDDNTIVEEFEASTHLGTHIYAPLHFLPGQKAIGDFDVSHFAGAALVLDVRGQQTIVLTDAQRAALAETRPDGTPRCPGVLIHTAWDERWGGPGYFEGYPVLAPETVAALVAARVHLVGLDTPSPDAAPFLAHPELLRHDVLIVENLRGLGCLLGATSVEFAAFPLRMRCSGSPVRAVARRVPGGAE</sequence>
<dbReference type="SUPFAM" id="SSF102198">
    <property type="entry name" value="Putative cyclase"/>
    <property type="match status" value="1"/>
</dbReference>
<dbReference type="GO" id="GO:0004061">
    <property type="term" value="F:arylformamidase activity"/>
    <property type="evidence" value="ECO:0007669"/>
    <property type="project" value="InterPro"/>
</dbReference>
<reference evidence="2" key="1">
    <citation type="submission" date="2021-05" db="EMBL/GenBank/DDBJ databases">
        <title>A free-living protist that lacks canonical eukaryotic 1 DNA replication and segregation systems.</title>
        <authorList>
            <person name="Salas-Leiva D.E."/>
            <person name="Tromer E.C."/>
            <person name="Curtis B.A."/>
            <person name="Jerlstrom-Hultqvist J."/>
            <person name="Kolisko M."/>
            <person name="Yi Z."/>
            <person name="Salas-Leiva J.S."/>
            <person name="Gallot-Lavallee L."/>
            <person name="Kops G.J.P.L."/>
            <person name="Archibald J.M."/>
            <person name="Simpson A.G.B."/>
            <person name="Roger A.J."/>
        </authorList>
    </citation>
    <scope>NUCLEOTIDE SEQUENCE</scope>
    <source>
        <strain evidence="2">BICM</strain>
    </source>
</reference>
<comment type="similarity">
    <text evidence="1">Belongs to the Cyclase 1 superfamily.</text>
</comment>
<dbReference type="AlphaFoldDB" id="A0A8J6B6G1"/>
<dbReference type="PANTHER" id="PTHR31118:SF32">
    <property type="entry name" value="KYNURENINE FORMAMIDASE"/>
    <property type="match status" value="1"/>
</dbReference>
<dbReference type="Pfam" id="PF04199">
    <property type="entry name" value="Cyclase"/>
    <property type="match status" value="1"/>
</dbReference>
<dbReference type="PANTHER" id="PTHR31118">
    <property type="entry name" value="CYCLASE-LIKE PROTEIN 2"/>
    <property type="match status" value="1"/>
</dbReference>
<accession>A0A8J6B6G1</accession>
<proteinExistence type="inferred from homology"/>
<dbReference type="EMBL" id="JAHDYR010000005">
    <property type="protein sequence ID" value="KAG9396663.1"/>
    <property type="molecule type" value="Genomic_DNA"/>
</dbReference>
<protein>
    <submittedName>
        <fullName evidence="2">Kynurenine formamidase</fullName>
    </submittedName>
</protein>
<evidence type="ECO:0000256" key="1">
    <source>
        <dbReference type="ARBA" id="ARBA00007865"/>
    </source>
</evidence>
<dbReference type="InterPro" id="IPR037175">
    <property type="entry name" value="KFase_sf"/>
</dbReference>
<dbReference type="GO" id="GO:0019441">
    <property type="term" value="P:L-tryptophan catabolic process to kynurenine"/>
    <property type="evidence" value="ECO:0007669"/>
    <property type="project" value="InterPro"/>
</dbReference>
<keyword evidence="3" id="KW-1185">Reference proteome</keyword>